<dbReference type="AlphaFoldDB" id="A0A0F5I9D0"/>
<reference evidence="2" key="1">
    <citation type="submission" date="2015-02" db="EMBL/GenBank/DDBJ databases">
        <title>Genome Assembly of Bacillaceae bacterium MTCC 8252.</title>
        <authorList>
            <person name="Verma A."/>
            <person name="Khatri I."/>
            <person name="Mual P."/>
            <person name="Subramanian S."/>
            <person name="Krishnamurthi S."/>
        </authorList>
    </citation>
    <scope>NUCLEOTIDE SEQUENCE [LARGE SCALE GENOMIC DNA]</scope>
    <source>
        <strain evidence="2">MTCC 8252</strain>
    </source>
</reference>
<accession>A0A0F5I9D0</accession>
<evidence type="ECO:0000259" key="1">
    <source>
        <dbReference type="Pfam" id="PF01243"/>
    </source>
</evidence>
<gene>
    <name evidence="2" type="ORF">QY95_00073</name>
</gene>
<evidence type="ECO:0000313" key="2">
    <source>
        <dbReference type="EMBL" id="KKB42224.1"/>
    </source>
</evidence>
<dbReference type="InterPro" id="IPR012349">
    <property type="entry name" value="Split_barrel_FMN-bd"/>
</dbReference>
<dbReference type="Pfam" id="PF01243">
    <property type="entry name" value="PNPOx_N"/>
    <property type="match status" value="1"/>
</dbReference>
<dbReference type="EMBL" id="JWIR02000012">
    <property type="protein sequence ID" value="KKB42224.1"/>
    <property type="molecule type" value="Genomic_DNA"/>
</dbReference>
<name>A0A0F5I9D0_BACTR</name>
<dbReference type="SUPFAM" id="SSF50475">
    <property type="entry name" value="FMN-binding split barrel"/>
    <property type="match status" value="1"/>
</dbReference>
<comment type="caution">
    <text evidence="2">The sequence shown here is derived from an EMBL/GenBank/DDBJ whole genome shotgun (WGS) entry which is preliminary data.</text>
</comment>
<feature type="domain" description="Pyridoxamine 5'-phosphate oxidase N-terminal" evidence="1">
    <location>
        <begin position="21"/>
        <end position="104"/>
    </location>
</feature>
<dbReference type="Gene3D" id="2.30.110.10">
    <property type="entry name" value="Electron Transport, Fmn-binding Protein, Chain A"/>
    <property type="match status" value="1"/>
</dbReference>
<protein>
    <submittedName>
        <fullName evidence="2">GTPase</fullName>
    </submittedName>
</protein>
<evidence type="ECO:0000313" key="3">
    <source>
        <dbReference type="Proteomes" id="UP000031563"/>
    </source>
</evidence>
<dbReference type="NCBIfam" id="NF005232">
    <property type="entry name" value="PRK06733.1"/>
    <property type="match status" value="1"/>
</dbReference>
<dbReference type="STRING" id="1221996.QY95_00073"/>
<organism evidence="2 3">
    <name type="scientific">Bacillus thermotolerans</name>
    <name type="common">Quasibacillus thermotolerans</name>
    <dbReference type="NCBI Taxonomy" id="1221996"/>
    <lineage>
        <taxon>Bacteria</taxon>
        <taxon>Bacillati</taxon>
        <taxon>Bacillota</taxon>
        <taxon>Bacilli</taxon>
        <taxon>Bacillales</taxon>
        <taxon>Bacillaceae</taxon>
        <taxon>Bacillus</taxon>
    </lineage>
</organism>
<dbReference type="Proteomes" id="UP000031563">
    <property type="component" value="Unassembled WGS sequence"/>
</dbReference>
<sequence length="164" mass="18364">MYNRGKEAMNLANRVETHLVPELFEALQEDRLVTVATIDHESGGPTIHAISWIRAFDEYTLRLAADRRSRIVQNIKHQSAVAVHLLANESAYSITGNGKVLTENVDSLPVPMAIIELKVSEIRDVMFYGSKVVAEPKHQKTYDKRAAERLDQQVIEALKKGADA</sequence>
<keyword evidence="3" id="KW-1185">Reference proteome</keyword>
<proteinExistence type="predicted"/>
<dbReference type="InterPro" id="IPR011576">
    <property type="entry name" value="Pyridox_Oxase_N"/>
</dbReference>